<name>A0A9W4MCE9_9ACTN</name>
<dbReference type="InterPro" id="IPR036390">
    <property type="entry name" value="WH_DNA-bd_sf"/>
</dbReference>
<dbReference type="Proteomes" id="UP001153328">
    <property type="component" value="Unassembled WGS sequence"/>
</dbReference>
<sequence>MGEQGQGSTQRSWHGVHKALADPLRIRLLEALWEEPRSARELADRTGLPADRLYYHLGRLEAAGLVGIAEYRPLAHGKVERVYAPAVTEPPGDAATPEEMADFLGSMLDATRADISAAYRSRQAGGRREVDLHRGALRLTDEALADLREHIAGLAERFGDRDAPGSWTRVVVALVDLQDRPPPPDPHTPPAADLPGRQP</sequence>
<dbReference type="AlphaFoldDB" id="A0A9W4MCE9"/>
<dbReference type="GO" id="GO:0003700">
    <property type="term" value="F:DNA-binding transcription factor activity"/>
    <property type="evidence" value="ECO:0007669"/>
    <property type="project" value="InterPro"/>
</dbReference>
<keyword evidence="7" id="KW-1185">Reference proteome</keyword>
<evidence type="ECO:0000313" key="7">
    <source>
        <dbReference type="Proteomes" id="UP001153328"/>
    </source>
</evidence>
<organism evidence="6 7">
    <name type="scientific">Actinacidiphila bryophytorum</name>
    <dbReference type="NCBI Taxonomy" id="1436133"/>
    <lineage>
        <taxon>Bacteria</taxon>
        <taxon>Bacillati</taxon>
        <taxon>Actinomycetota</taxon>
        <taxon>Actinomycetes</taxon>
        <taxon>Kitasatosporales</taxon>
        <taxon>Streptomycetaceae</taxon>
        <taxon>Actinacidiphila</taxon>
    </lineage>
</organism>
<dbReference type="PANTHER" id="PTHR43132:SF2">
    <property type="entry name" value="ARSENICAL RESISTANCE OPERON REPRESSOR ARSR-RELATED"/>
    <property type="match status" value="1"/>
</dbReference>
<feature type="domain" description="HTH arsR-type" evidence="5">
    <location>
        <begin position="15"/>
        <end position="109"/>
    </location>
</feature>
<dbReference type="SMART" id="SM00418">
    <property type="entry name" value="HTH_ARSR"/>
    <property type="match status" value="1"/>
</dbReference>
<evidence type="ECO:0000256" key="1">
    <source>
        <dbReference type="ARBA" id="ARBA00023015"/>
    </source>
</evidence>
<evidence type="ECO:0000256" key="2">
    <source>
        <dbReference type="ARBA" id="ARBA00023125"/>
    </source>
</evidence>
<keyword evidence="3" id="KW-0804">Transcription</keyword>
<feature type="compositionally biased region" description="Pro residues" evidence="4">
    <location>
        <begin position="180"/>
        <end position="189"/>
    </location>
</feature>
<dbReference type="InterPro" id="IPR051011">
    <property type="entry name" value="Metal_resp_trans_reg"/>
</dbReference>
<comment type="caution">
    <text evidence="6">The sequence shown here is derived from an EMBL/GenBank/DDBJ whole genome shotgun (WGS) entry which is preliminary data.</text>
</comment>
<accession>A0A9W4MCE9</accession>
<evidence type="ECO:0000256" key="3">
    <source>
        <dbReference type="ARBA" id="ARBA00023163"/>
    </source>
</evidence>
<dbReference type="InterPro" id="IPR001845">
    <property type="entry name" value="HTH_ArsR_DNA-bd_dom"/>
</dbReference>
<proteinExistence type="predicted"/>
<evidence type="ECO:0000259" key="5">
    <source>
        <dbReference type="SMART" id="SM00418"/>
    </source>
</evidence>
<feature type="compositionally biased region" description="Low complexity" evidence="4">
    <location>
        <begin position="190"/>
        <end position="199"/>
    </location>
</feature>
<dbReference type="InterPro" id="IPR011991">
    <property type="entry name" value="ArsR-like_HTH"/>
</dbReference>
<dbReference type="PANTHER" id="PTHR43132">
    <property type="entry name" value="ARSENICAL RESISTANCE OPERON REPRESSOR ARSR-RELATED"/>
    <property type="match status" value="1"/>
</dbReference>
<keyword evidence="2" id="KW-0238">DNA-binding</keyword>
<gene>
    <name evidence="6" type="ORF">SBRY_40906</name>
</gene>
<dbReference type="GO" id="GO:0003677">
    <property type="term" value="F:DNA binding"/>
    <property type="evidence" value="ECO:0007669"/>
    <property type="project" value="UniProtKB-KW"/>
</dbReference>
<dbReference type="RefSeq" id="WP_205047797.1">
    <property type="nucleotide sequence ID" value="NZ_CAJVAX010000018.1"/>
</dbReference>
<dbReference type="Pfam" id="PF12840">
    <property type="entry name" value="HTH_20"/>
    <property type="match status" value="1"/>
</dbReference>
<evidence type="ECO:0000256" key="4">
    <source>
        <dbReference type="SAM" id="MobiDB-lite"/>
    </source>
</evidence>
<keyword evidence="1" id="KW-0805">Transcription regulation</keyword>
<evidence type="ECO:0000313" key="6">
    <source>
        <dbReference type="EMBL" id="CAG7648341.1"/>
    </source>
</evidence>
<dbReference type="InterPro" id="IPR036388">
    <property type="entry name" value="WH-like_DNA-bd_sf"/>
</dbReference>
<dbReference type="CDD" id="cd00090">
    <property type="entry name" value="HTH_ARSR"/>
    <property type="match status" value="1"/>
</dbReference>
<dbReference type="EMBL" id="CAJVAX010000018">
    <property type="protein sequence ID" value="CAG7648341.1"/>
    <property type="molecule type" value="Genomic_DNA"/>
</dbReference>
<protein>
    <submittedName>
        <fullName evidence="6">Helix-turn-helix protein</fullName>
    </submittedName>
</protein>
<reference evidence="6" key="1">
    <citation type="submission" date="2021-06" db="EMBL/GenBank/DDBJ databases">
        <authorList>
            <person name="Arsene-Ploetze F."/>
        </authorList>
    </citation>
    <scope>NUCLEOTIDE SEQUENCE</scope>
    <source>
        <strain evidence="6">SBRY1</strain>
    </source>
</reference>
<feature type="region of interest" description="Disordered" evidence="4">
    <location>
        <begin position="177"/>
        <end position="199"/>
    </location>
</feature>
<dbReference type="Gene3D" id="1.10.10.10">
    <property type="entry name" value="Winged helix-like DNA-binding domain superfamily/Winged helix DNA-binding domain"/>
    <property type="match status" value="1"/>
</dbReference>
<dbReference type="SUPFAM" id="SSF46785">
    <property type="entry name" value="Winged helix' DNA-binding domain"/>
    <property type="match status" value="1"/>
</dbReference>